<name>A0A9N9W884_9NEOP</name>
<dbReference type="Pfam" id="PF08205">
    <property type="entry name" value="C2-set_2"/>
    <property type="match status" value="1"/>
</dbReference>
<keyword evidence="1" id="KW-1015">Disulfide bond</keyword>
<dbReference type="InterPro" id="IPR007110">
    <property type="entry name" value="Ig-like_dom"/>
</dbReference>
<gene>
    <name evidence="4" type="ORF">DIATSA_LOCUS3564</name>
</gene>
<dbReference type="PANTHER" id="PTHR21261:SF5">
    <property type="entry name" value="BEATEN PATH VA, ISOFORM A-RELATED"/>
    <property type="match status" value="1"/>
</dbReference>
<dbReference type="FunFam" id="2.60.40.10:FF:000437">
    <property type="entry name" value="Beat-IIIc, isoform A"/>
    <property type="match status" value="1"/>
</dbReference>
<feature type="signal peptide" evidence="2">
    <location>
        <begin position="1"/>
        <end position="16"/>
    </location>
</feature>
<dbReference type="EMBL" id="OU893345">
    <property type="protein sequence ID" value="CAG9785541.1"/>
    <property type="molecule type" value="Genomic_DNA"/>
</dbReference>
<evidence type="ECO:0000256" key="1">
    <source>
        <dbReference type="ARBA" id="ARBA00023157"/>
    </source>
</evidence>
<dbReference type="PROSITE" id="PS50835">
    <property type="entry name" value="IG_LIKE"/>
    <property type="match status" value="1"/>
</dbReference>
<keyword evidence="5" id="KW-1185">Reference proteome</keyword>
<dbReference type="PANTHER" id="PTHR21261">
    <property type="entry name" value="BEAT PROTEIN"/>
    <property type="match status" value="1"/>
</dbReference>
<evidence type="ECO:0000313" key="4">
    <source>
        <dbReference type="EMBL" id="CAG9785541.1"/>
    </source>
</evidence>
<reference evidence="4" key="2">
    <citation type="submission" date="2022-10" db="EMBL/GenBank/DDBJ databases">
        <authorList>
            <consortium name="ENA_rothamsted_submissions"/>
            <consortium name="culmorum"/>
            <person name="King R."/>
        </authorList>
    </citation>
    <scope>NUCLEOTIDE SEQUENCE</scope>
</reference>
<dbReference type="Proteomes" id="UP001153714">
    <property type="component" value="Chromosome 14"/>
</dbReference>
<dbReference type="OrthoDB" id="10015491at2759"/>
<reference evidence="4" key="1">
    <citation type="submission" date="2021-12" db="EMBL/GenBank/DDBJ databases">
        <authorList>
            <person name="King R."/>
        </authorList>
    </citation>
    <scope>NUCLEOTIDE SEQUENCE</scope>
</reference>
<keyword evidence="2" id="KW-0732">Signal</keyword>
<dbReference type="Gene3D" id="2.60.40.10">
    <property type="entry name" value="Immunoglobulins"/>
    <property type="match status" value="2"/>
</dbReference>
<dbReference type="AlphaFoldDB" id="A0A9N9W884"/>
<sequence length="282" mass="32076">MLLLPILFSITVYVRSLQLTKLHVPTSVQVGGQAHLSCVWQLGPDDVLYSVKWYKDGEEFFRYVPKNQTPLRKFSLPGIEVTEADSFGANLTLAVDNIITSGRYRCEVSGEKPFFPTVSKYGDMQVIVLPDHGPVISGLLKRYRIGDKLLINCVSGRSCPATDLTWYINGEPALSDIHSLEYQKLKGGLTVTKSTLELEVKDVYFKHSRLNVKCLATLHPIYWKSIEQSAIRERNAIEKVLYINDALKFELDDDRERNSSYQIQHVGVFWFAVIFYSSVTIF</sequence>
<dbReference type="InterPro" id="IPR013783">
    <property type="entry name" value="Ig-like_fold"/>
</dbReference>
<evidence type="ECO:0000256" key="2">
    <source>
        <dbReference type="SAM" id="SignalP"/>
    </source>
</evidence>
<protein>
    <recommendedName>
        <fullName evidence="3">Ig-like domain-containing protein</fullName>
    </recommendedName>
</protein>
<organism evidence="4 5">
    <name type="scientific">Diatraea saccharalis</name>
    <name type="common">sugarcane borer</name>
    <dbReference type="NCBI Taxonomy" id="40085"/>
    <lineage>
        <taxon>Eukaryota</taxon>
        <taxon>Metazoa</taxon>
        <taxon>Ecdysozoa</taxon>
        <taxon>Arthropoda</taxon>
        <taxon>Hexapoda</taxon>
        <taxon>Insecta</taxon>
        <taxon>Pterygota</taxon>
        <taxon>Neoptera</taxon>
        <taxon>Endopterygota</taxon>
        <taxon>Lepidoptera</taxon>
        <taxon>Glossata</taxon>
        <taxon>Ditrysia</taxon>
        <taxon>Pyraloidea</taxon>
        <taxon>Crambidae</taxon>
        <taxon>Crambinae</taxon>
        <taxon>Diatraea</taxon>
    </lineage>
</organism>
<feature type="domain" description="Ig-like" evidence="3">
    <location>
        <begin position="5"/>
        <end position="119"/>
    </location>
</feature>
<dbReference type="InterPro" id="IPR036179">
    <property type="entry name" value="Ig-like_dom_sf"/>
</dbReference>
<accession>A0A9N9W884</accession>
<feature type="chain" id="PRO_5040347961" description="Ig-like domain-containing protein" evidence="2">
    <location>
        <begin position="17"/>
        <end position="282"/>
    </location>
</feature>
<proteinExistence type="predicted"/>
<evidence type="ECO:0000313" key="5">
    <source>
        <dbReference type="Proteomes" id="UP001153714"/>
    </source>
</evidence>
<dbReference type="SUPFAM" id="SSF48726">
    <property type="entry name" value="Immunoglobulin"/>
    <property type="match status" value="1"/>
</dbReference>
<dbReference type="InterPro" id="IPR013162">
    <property type="entry name" value="CD80_C2-set"/>
</dbReference>
<evidence type="ECO:0000259" key="3">
    <source>
        <dbReference type="PROSITE" id="PS50835"/>
    </source>
</evidence>